<gene>
    <name evidence="2" type="ordered locus">Cagg_3819</name>
</gene>
<reference evidence="2" key="1">
    <citation type="submission" date="2008-12" db="EMBL/GenBank/DDBJ databases">
        <title>Complete sequence of Chloroflexus aggregans DSM 9485.</title>
        <authorList>
            <consortium name="US DOE Joint Genome Institute"/>
            <person name="Lucas S."/>
            <person name="Copeland A."/>
            <person name="Lapidus A."/>
            <person name="Glavina del Rio T."/>
            <person name="Dalin E."/>
            <person name="Tice H."/>
            <person name="Pitluck S."/>
            <person name="Foster B."/>
            <person name="Larimer F."/>
            <person name="Land M."/>
            <person name="Hauser L."/>
            <person name="Kyrpides N."/>
            <person name="Mikhailova N."/>
            <person name="Bryant D."/>
            <person name="Richardson P."/>
        </authorList>
    </citation>
    <scope>NUCLEOTIDE SEQUENCE</scope>
    <source>
        <strain evidence="2">DSM 9485</strain>
    </source>
</reference>
<name>B8GB55_CHLAD</name>
<dbReference type="Proteomes" id="UP000002508">
    <property type="component" value="Chromosome"/>
</dbReference>
<protein>
    <submittedName>
        <fullName evidence="2">Uncharacterized protein</fullName>
    </submittedName>
</protein>
<accession>B8GB55</accession>
<dbReference type="EMBL" id="CP001337">
    <property type="protein sequence ID" value="ACL26655.1"/>
    <property type="molecule type" value="Genomic_DNA"/>
</dbReference>
<dbReference type="AlphaFoldDB" id="B8GB55"/>
<proteinExistence type="predicted"/>
<dbReference type="HOGENOM" id="CLU_2715041_0_0_0"/>
<dbReference type="KEGG" id="cag:Cagg_3819"/>
<feature type="region of interest" description="Disordered" evidence="1">
    <location>
        <begin position="1"/>
        <end position="44"/>
    </location>
</feature>
<keyword evidence="3" id="KW-1185">Reference proteome</keyword>
<evidence type="ECO:0000313" key="2">
    <source>
        <dbReference type="EMBL" id="ACL26655.1"/>
    </source>
</evidence>
<evidence type="ECO:0000313" key="3">
    <source>
        <dbReference type="Proteomes" id="UP000002508"/>
    </source>
</evidence>
<organism evidence="2 3">
    <name type="scientific">Chloroflexus aggregans (strain MD-66 / DSM 9485)</name>
    <dbReference type="NCBI Taxonomy" id="326427"/>
    <lineage>
        <taxon>Bacteria</taxon>
        <taxon>Bacillati</taxon>
        <taxon>Chloroflexota</taxon>
        <taxon>Chloroflexia</taxon>
        <taxon>Chloroflexales</taxon>
        <taxon>Chloroflexineae</taxon>
        <taxon>Chloroflexaceae</taxon>
        <taxon>Chloroflexus</taxon>
    </lineage>
</organism>
<sequence length="72" mass="7665">MESVRGRANPALRTGAAEAKNAQGIGRVRGANSERTGAEETKNAKGMGSVRGVCIPYAQAQRRPRTLRVWAA</sequence>
<evidence type="ECO:0000256" key="1">
    <source>
        <dbReference type="SAM" id="MobiDB-lite"/>
    </source>
</evidence>
<dbReference type="STRING" id="326427.Cagg_3819"/>